<keyword evidence="1" id="KW-0812">Transmembrane</keyword>
<feature type="transmembrane region" description="Helical" evidence="1">
    <location>
        <begin position="89"/>
        <end position="108"/>
    </location>
</feature>
<gene>
    <name evidence="2" type="ORF">I4I82_27110</name>
</gene>
<evidence type="ECO:0000256" key="1">
    <source>
        <dbReference type="SAM" id="Phobius"/>
    </source>
</evidence>
<evidence type="ECO:0000313" key="3">
    <source>
        <dbReference type="Proteomes" id="UP000694300"/>
    </source>
</evidence>
<reference evidence="2 3" key="1">
    <citation type="submission" date="2020-11" db="EMBL/GenBank/DDBJ databases">
        <title>Pseudonocardia abyssalis sp. nov. and Pseudonocardia oceani sp. nov., description and phylogenomic analysis of two novel actinomycetes isolated from the deep Southern Ocean.</title>
        <authorList>
            <person name="Parra J."/>
        </authorList>
    </citation>
    <scope>NUCLEOTIDE SEQUENCE [LARGE SCALE GENOMIC DNA]</scope>
    <source>
        <strain evidence="3">KRD185</strain>
    </source>
</reference>
<name>A0ABS6UHD2_9PSEU</name>
<feature type="transmembrane region" description="Helical" evidence="1">
    <location>
        <begin position="151"/>
        <end position="175"/>
    </location>
</feature>
<dbReference type="Pfam" id="PF10067">
    <property type="entry name" value="DUF2306"/>
    <property type="match status" value="1"/>
</dbReference>
<keyword evidence="1" id="KW-1133">Transmembrane helix</keyword>
<keyword evidence="1" id="KW-0472">Membrane</keyword>
<protein>
    <submittedName>
        <fullName evidence="2">DUF2306 domain-containing protein</fullName>
    </submittedName>
</protein>
<feature type="transmembrane region" description="Helical" evidence="1">
    <location>
        <begin position="120"/>
        <end position="139"/>
    </location>
</feature>
<feature type="transmembrane region" description="Helical" evidence="1">
    <location>
        <begin position="181"/>
        <end position="202"/>
    </location>
</feature>
<keyword evidence="3" id="KW-1185">Reference proteome</keyword>
<organism evidence="2 3">
    <name type="scientific">Pseudonocardia oceani</name>
    <dbReference type="NCBI Taxonomy" id="2792013"/>
    <lineage>
        <taxon>Bacteria</taxon>
        <taxon>Bacillati</taxon>
        <taxon>Actinomycetota</taxon>
        <taxon>Actinomycetes</taxon>
        <taxon>Pseudonocardiales</taxon>
        <taxon>Pseudonocardiaceae</taxon>
        <taxon>Pseudonocardia</taxon>
    </lineage>
</organism>
<comment type="caution">
    <text evidence="2">The sequence shown here is derived from an EMBL/GenBank/DDBJ whole genome shotgun (WGS) entry which is preliminary data.</text>
</comment>
<sequence>MMPTRLPTWGVPAALVALGVVPVVAGSLRLAELSGGAAVLPPDGRYTATPLPVVVHIVCATVFALLGALQFAPGVRARRPAWHRRAGRVLVVAGLGVALSALWLNQFFPNPDADRQVLYPLRVVFGVAMVAGLVLGLLAARRRDFGRHRVWMVRSYAIGLVAGTQVLTLGFGGAVLGRAPVTTALLMASAWVVNLVVAEWALRWPAARTGPRPAGALA</sequence>
<evidence type="ECO:0000313" key="2">
    <source>
        <dbReference type="EMBL" id="MBW0131323.1"/>
    </source>
</evidence>
<dbReference type="InterPro" id="IPR018750">
    <property type="entry name" value="DUF2306_membrane"/>
</dbReference>
<accession>A0ABS6UHD2</accession>
<dbReference type="Proteomes" id="UP000694300">
    <property type="component" value="Unassembled WGS sequence"/>
</dbReference>
<dbReference type="EMBL" id="JADQDF010000001">
    <property type="protein sequence ID" value="MBW0131323.1"/>
    <property type="molecule type" value="Genomic_DNA"/>
</dbReference>
<feature type="transmembrane region" description="Helical" evidence="1">
    <location>
        <begin position="49"/>
        <end position="69"/>
    </location>
</feature>
<proteinExistence type="predicted"/>